<name>A0A1I7ZHD2_9BILA</name>
<dbReference type="PANTHER" id="PTHR10627:SF31">
    <property type="entry name" value="DODECA-SATELLITE-BINDING PROTEIN 1, ISOFORM A"/>
    <property type="match status" value="1"/>
</dbReference>
<dbReference type="AlphaFoldDB" id="A0A1I7ZHD2"/>
<keyword evidence="1" id="KW-0677">Repeat</keyword>
<evidence type="ECO:0000256" key="3">
    <source>
        <dbReference type="SAM" id="MobiDB-lite"/>
    </source>
</evidence>
<keyword evidence="2" id="KW-0694">RNA-binding</keyword>
<evidence type="ECO:0000313" key="6">
    <source>
        <dbReference type="WBParaSite" id="L893_g26327.t1"/>
    </source>
</evidence>
<dbReference type="InterPro" id="IPR004087">
    <property type="entry name" value="KH_dom"/>
</dbReference>
<dbReference type="Pfam" id="PF00013">
    <property type="entry name" value="KH_1"/>
    <property type="match status" value="2"/>
</dbReference>
<reference evidence="6" key="1">
    <citation type="submission" date="2016-11" db="UniProtKB">
        <authorList>
            <consortium name="WormBaseParasite"/>
        </authorList>
    </citation>
    <scope>IDENTIFICATION</scope>
</reference>
<feature type="region of interest" description="Disordered" evidence="3">
    <location>
        <begin position="309"/>
        <end position="334"/>
    </location>
</feature>
<evidence type="ECO:0000256" key="1">
    <source>
        <dbReference type="ARBA" id="ARBA00022737"/>
    </source>
</evidence>
<dbReference type="WBParaSite" id="L893_g26327.t1">
    <property type="protein sequence ID" value="L893_g26327.t1"/>
    <property type="gene ID" value="L893_g26327"/>
</dbReference>
<dbReference type="SMART" id="SM00322">
    <property type="entry name" value="KH"/>
    <property type="match status" value="3"/>
</dbReference>
<sequence length="334" mass="37688">MNAHDVNIKVPGKGSESANPDEITVTGVPENVEAAIADILELVEGYNKDAEDKKLKMFRLDVVVDPKYHQRLIGPKGSEIRTLRERHNVQISFPPDSSKAPRPDDKRRDVRDPNVGPDVIILTGYEHDCEACKEEILGVIAAIESQVTAEIELDPRYHPRLIGQRGRNLREVQNKYHACKEEILGVIAAIESQVTAEIELDPRYHPRLIGQRGRNLREVQNKYHVEIRLPRKDDPNANPSLVVVAGKNEEDVDACIDFLRNEEEDYMQDIIERYGYMSQRAEPTPAAPPAQVFEIRNAPWQLTDEEQFPAFPGESRQASSGSAHGVWGNRANRV</sequence>
<feature type="domain" description="K Homology" evidence="4">
    <location>
        <begin position="56"/>
        <end position="141"/>
    </location>
</feature>
<proteinExistence type="predicted"/>
<keyword evidence="5" id="KW-1185">Reference proteome</keyword>
<protein>
    <submittedName>
        <fullName evidence="6">KH domain-containing protein</fullName>
    </submittedName>
</protein>
<dbReference type="Proteomes" id="UP000095287">
    <property type="component" value="Unplaced"/>
</dbReference>
<evidence type="ECO:0000259" key="4">
    <source>
        <dbReference type="SMART" id="SM00322"/>
    </source>
</evidence>
<evidence type="ECO:0000256" key="2">
    <source>
        <dbReference type="PROSITE-ProRule" id="PRU00117"/>
    </source>
</evidence>
<feature type="compositionally biased region" description="Basic and acidic residues" evidence="3">
    <location>
        <begin position="99"/>
        <end position="112"/>
    </location>
</feature>
<dbReference type="Gene3D" id="3.30.1370.10">
    <property type="entry name" value="K Homology domain, type 1"/>
    <property type="match status" value="4"/>
</dbReference>
<dbReference type="InterPro" id="IPR036612">
    <property type="entry name" value="KH_dom_type_1_sf"/>
</dbReference>
<dbReference type="InterPro" id="IPR004088">
    <property type="entry name" value="KH_dom_type_1"/>
</dbReference>
<feature type="domain" description="K Homology" evidence="4">
    <location>
        <begin position="145"/>
        <end position="188"/>
    </location>
</feature>
<feature type="region of interest" description="Disordered" evidence="3">
    <location>
        <begin position="86"/>
        <end position="113"/>
    </location>
</feature>
<dbReference type="GO" id="GO:0003729">
    <property type="term" value="F:mRNA binding"/>
    <property type="evidence" value="ECO:0007669"/>
    <property type="project" value="TreeGrafter"/>
</dbReference>
<organism evidence="5 6">
    <name type="scientific">Steinernema glaseri</name>
    <dbReference type="NCBI Taxonomy" id="37863"/>
    <lineage>
        <taxon>Eukaryota</taxon>
        <taxon>Metazoa</taxon>
        <taxon>Ecdysozoa</taxon>
        <taxon>Nematoda</taxon>
        <taxon>Chromadorea</taxon>
        <taxon>Rhabditida</taxon>
        <taxon>Tylenchina</taxon>
        <taxon>Panagrolaimomorpha</taxon>
        <taxon>Strongyloidoidea</taxon>
        <taxon>Steinernematidae</taxon>
        <taxon>Steinernema</taxon>
    </lineage>
</organism>
<dbReference type="PROSITE" id="PS50084">
    <property type="entry name" value="KH_TYPE_1"/>
    <property type="match status" value="3"/>
</dbReference>
<feature type="region of interest" description="Disordered" evidence="3">
    <location>
        <begin position="1"/>
        <end position="21"/>
    </location>
</feature>
<evidence type="ECO:0000313" key="5">
    <source>
        <dbReference type="Proteomes" id="UP000095287"/>
    </source>
</evidence>
<accession>A0A1I7ZHD2</accession>
<dbReference type="PANTHER" id="PTHR10627">
    <property type="entry name" value="SCP160"/>
    <property type="match status" value="1"/>
</dbReference>
<feature type="domain" description="K Homology" evidence="4">
    <location>
        <begin position="192"/>
        <end position="264"/>
    </location>
</feature>
<dbReference type="SUPFAM" id="SSF54791">
    <property type="entry name" value="Eukaryotic type KH-domain (KH-domain type I)"/>
    <property type="match status" value="3"/>
</dbReference>